<evidence type="ECO:0000313" key="4">
    <source>
        <dbReference type="Proteomes" id="UP001142291"/>
    </source>
</evidence>
<feature type="signal peptide" evidence="2">
    <location>
        <begin position="1"/>
        <end position="20"/>
    </location>
</feature>
<evidence type="ECO:0000313" key="3">
    <source>
        <dbReference type="EMBL" id="GLJ95269.1"/>
    </source>
</evidence>
<feature type="compositionally biased region" description="Basic and acidic residues" evidence="1">
    <location>
        <begin position="81"/>
        <end position="92"/>
    </location>
</feature>
<proteinExistence type="predicted"/>
<reference evidence="3" key="2">
    <citation type="submission" date="2023-01" db="EMBL/GenBank/DDBJ databases">
        <authorList>
            <person name="Sun Q."/>
            <person name="Evtushenko L."/>
        </authorList>
    </citation>
    <scope>NUCLEOTIDE SEQUENCE</scope>
    <source>
        <strain evidence="3">VKM Ac-1940</strain>
    </source>
</reference>
<evidence type="ECO:0000256" key="2">
    <source>
        <dbReference type="SAM" id="SignalP"/>
    </source>
</evidence>
<accession>A0A9W6HM30</accession>
<reference evidence="3" key="1">
    <citation type="journal article" date="2014" name="Int. J. Syst. Evol. Microbiol.">
        <title>Complete genome sequence of Corynebacterium casei LMG S-19264T (=DSM 44701T), isolated from a smear-ripened cheese.</title>
        <authorList>
            <consortium name="US DOE Joint Genome Institute (JGI-PGF)"/>
            <person name="Walter F."/>
            <person name="Albersmeier A."/>
            <person name="Kalinowski J."/>
            <person name="Ruckert C."/>
        </authorList>
    </citation>
    <scope>NUCLEOTIDE SEQUENCE</scope>
    <source>
        <strain evidence="3">VKM Ac-1940</strain>
    </source>
</reference>
<keyword evidence="2" id="KW-0732">Signal</keyword>
<keyword evidence="4" id="KW-1185">Reference proteome</keyword>
<dbReference type="EMBL" id="BSER01000008">
    <property type="protein sequence ID" value="GLJ95269.1"/>
    <property type="molecule type" value="Genomic_DNA"/>
</dbReference>
<feature type="region of interest" description="Disordered" evidence="1">
    <location>
        <begin position="69"/>
        <end position="121"/>
    </location>
</feature>
<gene>
    <name evidence="3" type="ORF">GCM10017591_13310</name>
</gene>
<comment type="caution">
    <text evidence="3">The sequence shown here is derived from an EMBL/GenBank/DDBJ whole genome shotgun (WGS) entry which is preliminary data.</text>
</comment>
<name>A0A9W6HM30_9MICO</name>
<dbReference type="AlphaFoldDB" id="A0A9W6HM30"/>
<dbReference type="Proteomes" id="UP001142291">
    <property type="component" value="Unassembled WGS sequence"/>
</dbReference>
<feature type="compositionally biased region" description="Basic and acidic residues" evidence="1">
    <location>
        <begin position="102"/>
        <end position="121"/>
    </location>
</feature>
<protein>
    <submittedName>
        <fullName evidence="3">Uncharacterized protein</fullName>
    </submittedName>
</protein>
<dbReference type="PROSITE" id="PS51257">
    <property type="entry name" value="PROKAR_LIPOPROTEIN"/>
    <property type="match status" value="1"/>
</dbReference>
<sequence>MTTRRLLVLAAVTAASLALGGCASTPPQSRLDDYRGQAERLSGELIAAIPAELAGSTGVLNSRMTLGADISSHEGGGSARVVERRPIGDPRSRRERRQGRGGGDRGSPHRRRVDGEARTLR</sequence>
<organism evidence="3 4">
    <name type="scientific">Microbacterium dextranolyticum</name>
    <dbReference type="NCBI Taxonomy" id="36806"/>
    <lineage>
        <taxon>Bacteria</taxon>
        <taxon>Bacillati</taxon>
        <taxon>Actinomycetota</taxon>
        <taxon>Actinomycetes</taxon>
        <taxon>Micrococcales</taxon>
        <taxon>Microbacteriaceae</taxon>
        <taxon>Microbacterium</taxon>
    </lineage>
</organism>
<evidence type="ECO:0000256" key="1">
    <source>
        <dbReference type="SAM" id="MobiDB-lite"/>
    </source>
</evidence>
<feature type="chain" id="PRO_5040933428" evidence="2">
    <location>
        <begin position="21"/>
        <end position="121"/>
    </location>
</feature>